<dbReference type="EMBL" id="KZ820602">
    <property type="protein sequence ID" value="PWN46980.1"/>
    <property type="molecule type" value="Genomic_DNA"/>
</dbReference>
<reference evidence="1 2" key="1">
    <citation type="journal article" date="2018" name="Mol. Biol. Evol.">
        <title>Broad Genomic Sampling Reveals a Smut Pathogenic Ancestry of the Fungal Clade Ustilaginomycotina.</title>
        <authorList>
            <person name="Kijpornyongpan T."/>
            <person name="Mondo S.J."/>
            <person name="Barry K."/>
            <person name="Sandor L."/>
            <person name="Lee J."/>
            <person name="Lipzen A."/>
            <person name="Pangilinan J."/>
            <person name="LaButti K."/>
            <person name="Hainaut M."/>
            <person name="Henrissat B."/>
            <person name="Grigoriev I.V."/>
            <person name="Spatafora J.W."/>
            <person name="Aime M.C."/>
        </authorList>
    </citation>
    <scope>NUCLEOTIDE SEQUENCE [LARGE SCALE GENOMIC DNA]</scope>
    <source>
        <strain evidence="1 2">SA 807</strain>
    </source>
</reference>
<keyword evidence="2" id="KW-1185">Reference proteome</keyword>
<accession>A0ACD0NMJ3</accession>
<dbReference type="Proteomes" id="UP000245626">
    <property type="component" value="Unassembled WGS sequence"/>
</dbReference>
<organism evidence="1 2">
    <name type="scientific">Violaceomyces palustris</name>
    <dbReference type="NCBI Taxonomy" id="1673888"/>
    <lineage>
        <taxon>Eukaryota</taxon>
        <taxon>Fungi</taxon>
        <taxon>Dikarya</taxon>
        <taxon>Basidiomycota</taxon>
        <taxon>Ustilaginomycotina</taxon>
        <taxon>Ustilaginomycetes</taxon>
        <taxon>Violaceomycetales</taxon>
        <taxon>Violaceomycetaceae</taxon>
        <taxon>Violaceomyces</taxon>
    </lineage>
</organism>
<gene>
    <name evidence="1" type="ORF">IE53DRAFT_279328</name>
</gene>
<name>A0ACD0NMJ3_9BASI</name>
<protein>
    <submittedName>
        <fullName evidence="1">Uncharacterized protein</fullName>
    </submittedName>
</protein>
<evidence type="ECO:0000313" key="1">
    <source>
        <dbReference type="EMBL" id="PWN46980.1"/>
    </source>
</evidence>
<sequence length="121" mass="13121">MCDHSEPSSIQQVNGTNVDETHVAVDTSAARPNGHGVTLRHLNSDAGAGQPFQNRYSDFLSNVSNFKIIESTLRGKSAGFPNVCCRVLHSSKGLRRTRGDESAWLSAARPDVVRCGRGRRA</sequence>
<evidence type="ECO:0000313" key="2">
    <source>
        <dbReference type="Proteomes" id="UP000245626"/>
    </source>
</evidence>
<proteinExistence type="predicted"/>